<feature type="transmembrane region" description="Helical" evidence="5">
    <location>
        <begin position="139"/>
        <end position="165"/>
    </location>
</feature>
<protein>
    <submittedName>
        <fullName evidence="6">Phospholipid methyltransferase</fullName>
    </submittedName>
</protein>
<name>A0A1N7QBI2_9FLAO</name>
<evidence type="ECO:0000256" key="5">
    <source>
        <dbReference type="SAM" id="Phobius"/>
    </source>
</evidence>
<keyword evidence="6" id="KW-0808">Transferase</keyword>
<keyword evidence="7" id="KW-1185">Reference proteome</keyword>
<dbReference type="InterPro" id="IPR007318">
    <property type="entry name" value="Phopholipid_MeTrfase"/>
</dbReference>
<dbReference type="Pfam" id="PF04191">
    <property type="entry name" value="PEMT"/>
    <property type="match status" value="1"/>
</dbReference>
<feature type="transmembrane region" description="Helical" evidence="5">
    <location>
        <begin position="7"/>
        <end position="29"/>
    </location>
</feature>
<dbReference type="AlphaFoldDB" id="A0A1N7QBI2"/>
<keyword evidence="2 5" id="KW-0812">Transmembrane</keyword>
<dbReference type="EMBL" id="FTOL01000008">
    <property type="protein sequence ID" value="SIT20258.1"/>
    <property type="molecule type" value="Genomic_DNA"/>
</dbReference>
<dbReference type="Gene3D" id="1.20.120.1630">
    <property type="match status" value="1"/>
</dbReference>
<dbReference type="GO" id="GO:0008168">
    <property type="term" value="F:methyltransferase activity"/>
    <property type="evidence" value="ECO:0007669"/>
    <property type="project" value="UniProtKB-KW"/>
</dbReference>
<evidence type="ECO:0000256" key="4">
    <source>
        <dbReference type="ARBA" id="ARBA00023136"/>
    </source>
</evidence>
<dbReference type="RefSeq" id="WP_076553464.1">
    <property type="nucleotide sequence ID" value="NZ_FTOL01000008.1"/>
</dbReference>
<evidence type="ECO:0000256" key="2">
    <source>
        <dbReference type="ARBA" id="ARBA00022692"/>
    </source>
</evidence>
<gene>
    <name evidence="6" type="ORF">SAMN05421786_108222</name>
</gene>
<feature type="transmembrane region" description="Helical" evidence="5">
    <location>
        <begin position="49"/>
        <end position="78"/>
    </location>
</feature>
<evidence type="ECO:0000313" key="7">
    <source>
        <dbReference type="Proteomes" id="UP000186744"/>
    </source>
</evidence>
<dbReference type="PANTHER" id="PTHR12714:SF9">
    <property type="entry name" value="PROTEIN-S-ISOPRENYLCYSTEINE O-METHYLTRANSFERASE"/>
    <property type="match status" value="1"/>
</dbReference>
<comment type="subcellular location">
    <subcellularLocation>
        <location evidence="1">Endomembrane system</location>
        <topology evidence="1">Multi-pass membrane protein</topology>
    </subcellularLocation>
</comment>
<evidence type="ECO:0000256" key="1">
    <source>
        <dbReference type="ARBA" id="ARBA00004127"/>
    </source>
</evidence>
<keyword evidence="6" id="KW-0489">Methyltransferase</keyword>
<dbReference type="PANTHER" id="PTHR12714">
    <property type="entry name" value="PROTEIN-S ISOPRENYLCYSTEINE O-METHYLTRANSFERASE"/>
    <property type="match status" value="1"/>
</dbReference>
<accession>A0A1N7QBI2</accession>
<evidence type="ECO:0000256" key="3">
    <source>
        <dbReference type="ARBA" id="ARBA00022989"/>
    </source>
</evidence>
<dbReference type="OrthoDB" id="9782395at2"/>
<keyword evidence="4 5" id="KW-0472">Membrane</keyword>
<dbReference type="GO" id="GO:0012505">
    <property type="term" value="C:endomembrane system"/>
    <property type="evidence" value="ECO:0007669"/>
    <property type="project" value="UniProtKB-SubCell"/>
</dbReference>
<dbReference type="STRING" id="373668.SAMN05421786_108222"/>
<dbReference type="GO" id="GO:0032259">
    <property type="term" value="P:methylation"/>
    <property type="evidence" value="ECO:0007669"/>
    <property type="project" value="UniProtKB-KW"/>
</dbReference>
<dbReference type="Proteomes" id="UP000186744">
    <property type="component" value="Unassembled WGS sequence"/>
</dbReference>
<evidence type="ECO:0000313" key="6">
    <source>
        <dbReference type="EMBL" id="SIT20258.1"/>
    </source>
</evidence>
<organism evidence="6 7">
    <name type="scientific">Chryseobacterium ureilyticum</name>
    <dbReference type="NCBI Taxonomy" id="373668"/>
    <lineage>
        <taxon>Bacteria</taxon>
        <taxon>Pseudomonadati</taxon>
        <taxon>Bacteroidota</taxon>
        <taxon>Flavobacteriia</taxon>
        <taxon>Flavobacteriales</taxon>
        <taxon>Weeksellaceae</taxon>
        <taxon>Chryseobacterium group</taxon>
        <taxon>Chryseobacterium</taxon>
    </lineage>
</organism>
<sequence length="203" mass="23145">MTDFIRFFIPIYFILFFTVSFLGVSLAVAKKIGKNPNVLPRDGSAYALIGSYFKIILAALFIYTMLPLLFPATVPIAFRIDILDRNPLKYIGITLMMLAFIFVVIAQIQMKNSWRIGIDNVMKTSLITSGLFQFSRNPIFLGMTVSLIGFSLTFPTIIAFFFSLIGSILMQIQIRLEEEHLLKQHGSVYLTYKKRVGRMLSLY</sequence>
<keyword evidence="3 5" id="KW-1133">Transmembrane helix</keyword>
<proteinExistence type="predicted"/>
<reference evidence="7" key="1">
    <citation type="submission" date="2017-01" db="EMBL/GenBank/DDBJ databases">
        <authorList>
            <person name="Varghese N."/>
            <person name="Submissions S."/>
        </authorList>
    </citation>
    <scope>NUCLEOTIDE SEQUENCE [LARGE SCALE GENOMIC DNA]</scope>
    <source>
        <strain evidence="7">DSM 18017</strain>
    </source>
</reference>
<feature type="transmembrane region" description="Helical" evidence="5">
    <location>
        <begin position="90"/>
        <end position="110"/>
    </location>
</feature>